<dbReference type="Gene3D" id="3.40.250.10">
    <property type="entry name" value="Rhodanese-like domain"/>
    <property type="match status" value="1"/>
</dbReference>
<dbReference type="EMBL" id="PDUD01000017">
    <property type="protein sequence ID" value="PHN06675.1"/>
    <property type="molecule type" value="Genomic_DNA"/>
</dbReference>
<dbReference type="InterPro" id="IPR001763">
    <property type="entry name" value="Rhodanese-like_dom"/>
</dbReference>
<dbReference type="AlphaFoldDB" id="A0A2D0NDW9"/>
<evidence type="ECO:0000313" key="4">
    <source>
        <dbReference type="Proteomes" id="UP000223913"/>
    </source>
</evidence>
<dbReference type="SMART" id="SM00450">
    <property type="entry name" value="RHOD"/>
    <property type="match status" value="1"/>
</dbReference>
<accession>A0A2D0NDW9</accession>
<keyword evidence="1" id="KW-1133">Transmembrane helix</keyword>
<dbReference type="PROSITE" id="PS50206">
    <property type="entry name" value="RHODANESE_3"/>
    <property type="match status" value="1"/>
</dbReference>
<comment type="caution">
    <text evidence="3">The sequence shown here is derived from an EMBL/GenBank/DDBJ whole genome shotgun (WGS) entry which is preliminary data.</text>
</comment>
<organism evidence="3 4">
    <name type="scientific">Flavilitoribacter nigricans (strain ATCC 23147 / DSM 23189 / NBRC 102662 / NCIMB 1420 / SS-2)</name>
    <name type="common">Lewinella nigricans</name>
    <dbReference type="NCBI Taxonomy" id="1122177"/>
    <lineage>
        <taxon>Bacteria</taxon>
        <taxon>Pseudomonadati</taxon>
        <taxon>Bacteroidota</taxon>
        <taxon>Saprospiria</taxon>
        <taxon>Saprospirales</taxon>
        <taxon>Lewinellaceae</taxon>
        <taxon>Flavilitoribacter</taxon>
    </lineage>
</organism>
<dbReference type="SUPFAM" id="SSF52821">
    <property type="entry name" value="Rhodanese/Cell cycle control phosphatase"/>
    <property type="match status" value="1"/>
</dbReference>
<protein>
    <recommendedName>
        <fullName evidence="2">Rhodanese domain-containing protein</fullName>
    </recommendedName>
</protein>
<dbReference type="Gene3D" id="6.10.140.1340">
    <property type="match status" value="1"/>
</dbReference>
<reference evidence="3 4" key="1">
    <citation type="submission" date="2017-10" db="EMBL/GenBank/DDBJ databases">
        <title>The draft genome sequence of Lewinella nigricans NBRC 102662.</title>
        <authorList>
            <person name="Wang K."/>
        </authorList>
    </citation>
    <scope>NUCLEOTIDE SEQUENCE [LARGE SCALE GENOMIC DNA]</scope>
    <source>
        <strain evidence="3 4">NBRC 102662</strain>
    </source>
</reference>
<evidence type="ECO:0000256" key="1">
    <source>
        <dbReference type="SAM" id="Phobius"/>
    </source>
</evidence>
<proteinExistence type="predicted"/>
<dbReference type="PANTHER" id="PTHR43031">
    <property type="entry name" value="FAD-DEPENDENT OXIDOREDUCTASE"/>
    <property type="match status" value="1"/>
</dbReference>
<keyword evidence="1" id="KW-0812">Transmembrane</keyword>
<dbReference type="RefSeq" id="WP_099149931.1">
    <property type="nucleotide sequence ID" value="NZ_PDUD01000017.1"/>
</dbReference>
<dbReference type="PANTHER" id="PTHR43031:SF1">
    <property type="entry name" value="PYRIDINE NUCLEOTIDE-DISULPHIDE OXIDOREDUCTASE"/>
    <property type="match status" value="1"/>
</dbReference>
<dbReference type="InterPro" id="IPR050229">
    <property type="entry name" value="GlpE_sulfurtransferase"/>
</dbReference>
<dbReference type="OrthoDB" id="9800872at2"/>
<sequence length="177" mass="20405">MHYETNYISYRETRAEQKKGHVIIIDVREPAEFRDGHLPYAINLPTTRFSVEDYQSWHHLKIALVCQTGNRAHAIAQKLGAAGLENVYVLERHMEEITVATTGEIWSVDRQFRFLLGLFMALYLVGYHWMSTLFSVIPVILCLGLIITAIIDKCYLRVGIAMLPWNREQAEQLQAVN</sequence>
<dbReference type="Pfam" id="PF00581">
    <property type="entry name" value="Rhodanese"/>
    <property type="match status" value="1"/>
</dbReference>
<keyword evidence="1" id="KW-0472">Membrane</keyword>
<dbReference type="Proteomes" id="UP000223913">
    <property type="component" value="Unassembled WGS sequence"/>
</dbReference>
<evidence type="ECO:0000259" key="2">
    <source>
        <dbReference type="PROSITE" id="PS50206"/>
    </source>
</evidence>
<gene>
    <name evidence="3" type="ORF">CRP01_10285</name>
</gene>
<dbReference type="CDD" id="cd00158">
    <property type="entry name" value="RHOD"/>
    <property type="match status" value="1"/>
</dbReference>
<feature type="domain" description="Rhodanese" evidence="2">
    <location>
        <begin position="18"/>
        <end position="98"/>
    </location>
</feature>
<evidence type="ECO:0000313" key="3">
    <source>
        <dbReference type="EMBL" id="PHN06675.1"/>
    </source>
</evidence>
<feature type="transmembrane region" description="Helical" evidence="1">
    <location>
        <begin position="136"/>
        <end position="156"/>
    </location>
</feature>
<keyword evidence="4" id="KW-1185">Reference proteome</keyword>
<dbReference type="InterPro" id="IPR036873">
    <property type="entry name" value="Rhodanese-like_dom_sf"/>
</dbReference>
<name>A0A2D0NDW9_FLAN2</name>